<evidence type="ECO:0000313" key="1">
    <source>
        <dbReference type="EMBL" id="CAJ2504238.1"/>
    </source>
</evidence>
<evidence type="ECO:0000313" key="2">
    <source>
        <dbReference type="Proteomes" id="UP001295740"/>
    </source>
</evidence>
<keyword evidence="2" id="KW-1185">Reference proteome</keyword>
<sequence>MSVQLNKAIADDVSRNQDQGVRWVLVGDQIEGDRFRGPGIKEPDQHNDGLWLFHYPYNESDKDDIDGPLPKAYDNVTTGVVITTEFQTYNDFQNALLDAMVLDDAPGSNGWQDTFWPRIGNRVKTDEAPLLLPVEEKNECHGMSGDYRVMLHDTAVDNAEDFRQKRSREVTYNAEWINDLKLSMAKLLDDSKGPADAPDCLARLQGVVIDGGGGADPINNQLLVIPCGGMS</sequence>
<accession>A0AAI8VFX1</accession>
<organism evidence="1 2">
    <name type="scientific">Anthostomella pinea</name>
    <dbReference type="NCBI Taxonomy" id="933095"/>
    <lineage>
        <taxon>Eukaryota</taxon>
        <taxon>Fungi</taxon>
        <taxon>Dikarya</taxon>
        <taxon>Ascomycota</taxon>
        <taxon>Pezizomycotina</taxon>
        <taxon>Sordariomycetes</taxon>
        <taxon>Xylariomycetidae</taxon>
        <taxon>Xylariales</taxon>
        <taxon>Xylariaceae</taxon>
        <taxon>Anthostomella</taxon>
    </lineage>
</organism>
<name>A0AAI8VFX1_9PEZI</name>
<reference evidence="1" key="1">
    <citation type="submission" date="2023-10" db="EMBL/GenBank/DDBJ databases">
        <authorList>
            <person name="Hackl T."/>
        </authorList>
    </citation>
    <scope>NUCLEOTIDE SEQUENCE</scope>
</reference>
<proteinExistence type="predicted"/>
<protein>
    <submittedName>
        <fullName evidence="1">Uu.00g116320.m01.CDS01</fullName>
    </submittedName>
</protein>
<dbReference type="Proteomes" id="UP001295740">
    <property type="component" value="Unassembled WGS sequence"/>
</dbReference>
<dbReference type="EMBL" id="CAUWAG010000006">
    <property type="protein sequence ID" value="CAJ2504238.1"/>
    <property type="molecule type" value="Genomic_DNA"/>
</dbReference>
<gene>
    <name evidence="1" type="ORF">KHLLAP_LOCUS4706</name>
</gene>
<comment type="caution">
    <text evidence="1">The sequence shown here is derived from an EMBL/GenBank/DDBJ whole genome shotgun (WGS) entry which is preliminary data.</text>
</comment>
<dbReference type="AlphaFoldDB" id="A0AAI8VFX1"/>